<evidence type="ECO:0000256" key="2">
    <source>
        <dbReference type="ARBA" id="ARBA00004496"/>
    </source>
</evidence>
<feature type="region of interest" description="Disordered" evidence="6">
    <location>
        <begin position="1440"/>
        <end position="1495"/>
    </location>
</feature>
<dbReference type="EMBL" id="CALNXK010000077">
    <property type="protein sequence ID" value="CAH3145987.1"/>
    <property type="molecule type" value="Genomic_DNA"/>
</dbReference>
<sequence>MEGTVAGVRIVPPVVEFFDAETDVVHQMTLTVQNLSKSSKVIRFHGPASKCFRLKVKNPDHAIAPGLEVSALVEYYTTRAEDAQDRVILVADNDVVEIPLMAYTPSPQLELSGPADFGVTVADGKVLRQEIFVLNEGSLPGEFKIRYTGNEPITIMPSGGIVRPGAKQGVKIEFISKTPGKLSEVAQVKLEGQPTTTLQIIGNVVERSLELLTIDTEEPVQTINFGSTYYGTDLTQSFLIYNNGPAIAHFVVILEEGGEGQEVGVDLTKNATAMMLSQTDSQDLGTANDLTTLVTALPSQGSLYPHEKMEIHFRFSPRYTKSNKGWKTSDQPPPRKDYTLFMHIETVGSVAGISNNSSGGINNGGSRVEVALQGTALPVLLSISPSPVFKFGDCPVGEQIDALCTVNNESASLPVTFSLHSTAHFQASPSQGYISAGQSVDVLLSFKPNQMGTFKPSVPLEVLGGIVEQFSFDGDPTALRLVPIYTAPVHLHGTGTRETNKSKLQPPPGVPQVAHPNDRATSIRPAKRDENVRTLFTGIERYTFVDPDYAFTDKEEKERVEHKQQYLDYIKGLRENRLASEKRNEFHQYNNDTDLGMKSSGGLRPPKLSSKEARSPEKAPSPVDDEVKLLSSLTLAGNKSQTLSKPLSDGLNAVPMTNQEKRDCSSVLSPQQLKLVDIGPSLMDFGQVCLRSVSSKDLTIVNNLDIFIHVVVEIDCRELRQTSPLSQVIPPNSVAKLAMMFESNVRGTFERSINYSINGYHRQHIVVMAEVVSVALELSSDEVELKPSAGLLADSGLRGSITLLNKRNYAAEFSWSPVLDERGTAFSIRPSIGTVDAFTALECEVVYQPAFSAPQETDFLIHVTGGSDLKLKCVAKLGPAHCAFVERRLLFGSVPLHLATSRTVSLRNTSQNHAYFEVIDTRPIPGLVISPKEGVVPVGGTAELKVEFTPTSIHKFDTHIQVNVRGWKTISLRVGGTIEPPCVDIDMNSFQFGGVHCGALATIKFKLSNMTRTEADMVFDLSRYLDFSLKFLDTDLEDEPVDDGNGVYQVSLKSQQVMECALEFQPSEVASYDFIIPVSINHTVAPSPAPSTFPPTPAPSHMNWTISDLMTPVPSVVGVATPSRRVVATALRPPLQLSHTVLEFRLPSGYFELGIESGAGRAQGCLFVNNSDQTLSWTLHTKAAGPYLDDGTFRFLHRTGSPFTPSSAGKKSVIPDITLDSGETFQLGVLFTPQHPGMFVAHIPVILNGNRDCTYRTLTLKGELLAPNLKFDPECLRLTPVPLGTPVSVNFNIIARGYRRASVLDFEIPEVELEDGSLQSVLKVSLPNGQSIQPCCTDDDKGEPFVIPCTVTFQSSSPVSFTASIIFTDGKEKYELPVTATADNCLFSCYPFLAAHQSDFHIVCEQKGISIIDKQLETEDFPPGEAVFMPCVTPNRAPTVASTSATSTSFGISTSTYPESSNEATSSTYPSTPHHGDSQQGGPGRLVSGGSDGNGTFVMVPGMESDERKFIRKAVTAMQRYISSQGWAGGPYPISIPKSLRSALQDTSDPQAGGTGAARTSNWDNNSKKEARSVFDLVGHLCGRPVPGIPLASTLPLCPIDRVRQIHWMYCTLLTFLRSQGAMLSHVKPEDLLDASDYRRWKKLQRNLQGSDGEDLHLDSSSSELEEVEFEARSAQAWTHILSQLVKVLILSRITPHQFKKLPIPNKNSPLPDINPDPLTSNVYSVGERIMLAWINHHYNVQRKINWPGAIGGSSPPCRWIVNFDFDFMDGLVLAALVSAHVPFVISTHLHSMYTRPSKAEQCLHNVLKVVEALRHIGVDYDIQPTDLTEPNPITLLLLCIHLYQRLPHYLPRATVKFEGPLHGTVTKHVRLQNPSTKPLVYQVLLAGEDAVDFHLPMGETIQVPSKGNLQMPVEFKSRFLRPCNGTLVLVGKREGTPCGNTLVFSLETCITNIVPVATIKSESPCYELQKVSFDVSNPFPLTGEFRIVLVEARNAFPGPSPPKAKTSRSNKNLKAVESRTDHGQLKRSPRREFPPKVEKQRTESDEAPPAPLLSAFWSPSKTIHLEANSTGTVEIHFLPFDIGHRQCSILFINDLIGEFLYCIEANATLPLPSPMPVADSPHSVRISSAAAARTGRGLFGGDERVVYWKCEHDESFTEDLYIPVVNEARENALAIAAQQRMSERELQRRKLTGTLASCTVTASVAALGLGGDRFVHAADSSTRESLEKEVTEFYTELSSKFFQAPTQIIIPTSANRKNAELTSTALKSLKNSIPLSVTFQPKGPGHYPCQIILKSAHDLRVYQVECTVTPEGSALELEFVSPTHQSVTQDIPVVNQSNQDWHLAATIEGEGFYGPPVMVAKSHLSTHYPLMFRPSYEGNVEGRLVLTNTVDGTEQVYKLLGTGQKPLPRDHILIECPARESATYTLQVPNVTRNKLVFQVKTDLDIVSGPASVTILPGKTAEHVITVSPWKRGAFTGIVSFESSGDSPGAERVQVDEEDEDGQNVPFKAQELASDPRQRPYRLWYTIEVQASAPPPERTLEVTCAAHSVVAVDMAVTNPTRERIVMDVLIEGVALSGEPTVILHPRQQVTYHVTFSPTIIGEHTGSVVFQNEAVGEFWYDLILKATTSLPVTLPSIHCEIGNSTYQMIRLRNPTDESLVLTPHCSNTNNFSLELDNSKQILLAAGSVLEVPLKFTPSAIGNLQSAEVSFHCPQLGNWVFYAHGTGMMPGPMDPINIYSELGGNSSVIIPFRNPTERQVVVDVIMKERLLSRSGGLFNMRLDSQPKASVFCLLLKRAKSIPLEPGATLDIPISFAPDTMQMYEATVTVTIHKEEPEDSWKGDYPSMMSTRMVNDLHWIFPVRGIPESYPIKASQAPCVECKARSRVEERVEVTLTGLAPNAVGSGLGRYPSITPINLLGRHVPGEMEYGVDYLNVPEEFRYELIFDDAESQSCLERSLGVSLLRKMKNQVSGVVILLFNFVFSPFKPFSHRTQLMITAASGGVWRFPIRVLATEPEVDDVITIESVGLNKKSVVGFRMNSQMRHTLPFEAFFAPSSDPDFTVTPECGELPPSGTEGTLIKVAYKPQIYGKTHKAKLVVQTSDMQWTYDILGTTADYNPPNVQARITSTSANSARRTVKQKKNYVLGNLKLQSTAVSSPYKGVRLVSRSAR</sequence>
<dbReference type="Pfam" id="PF26579">
    <property type="entry name" value="Ig_CFAP47"/>
    <property type="match status" value="1"/>
</dbReference>
<feature type="region of interest" description="Disordered" evidence="6">
    <location>
        <begin position="494"/>
        <end position="526"/>
    </location>
</feature>
<dbReference type="InterPro" id="IPR001715">
    <property type="entry name" value="CH_dom"/>
</dbReference>
<evidence type="ECO:0000256" key="4">
    <source>
        <dbReference type="ARBA" id="ARBA00023069"/>
    </source>
</evidence>
<evidence type="ECO:0000313" key="9">
    <source>
        <dbReference type="Proteomes" id="UP001159405"/>
    </source>
</evidence>
<dbReference type="InterPro" id="IPR058952">
    <property type="entry name" value="Ig_CFAP47"/>
</dbReference>
<dbReference type="SMART" id="SM00033">
    <property type="entry name" value="CH"/>
    <property type="match status" value="1"/>
</dbReference>
<dbReference type="InterPro" id="IPR036872">
    <property type="entry name" value="CH_dom_sf"/>
</dbReference>
<comment type="subcellular location">
    <subcellularLocation>
        <location evidence="1">Cell projection</location>
        <location evidence="1">Cilium</location>
    </subcellularLocation>
    <subcellularLocation>
        <location evidence="2">Cytoplasm</location>
    </subcellularLocation>
</comment>
<dbReference type="InterPro" id="IPR056343">
    <property type="entry name" value="CFAP47_dom"/>
</dbReference>
<organism evidence="8 9">
    <name type="scientific">Porites lobata</name>
    <dbReference type="NCBI Taxonomy" id="104759"/>
    <lineage>
        <taxon>Eukaryota</taxon>
        <taxon>Metazoa</taxon>
        <taxon>Cnidaria</taxon>
        <taxon>Anthozoa</taxon>
        <taxon>Hexacorallia</taxon>
        <taxon>Scleractinia</taxon>
        <taxon>Fungiina</taxon>
        <taxon>Poritidae</taxon>
        <taxon>Porites</taxon>
    </lineage>
</organism>
<keyword evidence="9" id="KW-1185">Reference proteome</keyword>
<evidence type="ECO:0000259" key="7">
    <source>
        <dbReference type="PROSITE" id="PS50021"/>
    </source>
</evidence>
<accession>A0ABN8PLI0</accession>
<protein>
    <recommendedName>
        <fullName evidence="7">Calponin-homology (CH) domain-containing protein</fullName>
    </recommendedName>
</protein>
<evidence type="ECO:0000256" key="3">
    <source>
        <dbReference type="ARBA" id="ARBA00022490"/>
    </source>
</evidence>
<dbReference type="Pfam" id="PF00307">
    <property type="entry name" value="CH"/>
    <property type="match status" value="1"/>
</dbReference>
<feature type="compositionally biased region" description="Polar residues" evidence="6">
    <location>
        <begin position="1457"/>
        <end position="1471"/>
    </location>
</feature>
<dbReference type="Pfam" id="PF24529">
    <property type="entry name" value="CFAP47"/>
    <property type="match status" value="1"/>
</dbReference>
<gene>
    <name evidence="8" type="ORF">PLOB_00044856</name>
</gene>
<feature type="domain" description="Calponin-homology (CH)" evidence="7">
    <location>
        <begin position="1725"/>
        <end position="1848"/>
    </location>
</feature>
<dbReference type="PROSITE" id="PS50021">
    <property type="entry name" value="CH"/>
    <property type="match status" value="1"/>
</dbReference>
<evidence type="ECO:0000313" key="8">
    <source>
        <dbReference type="EMBL" id="CAH3145987.1"/>
    </source>
</evidence>
<dbReference type="Proteomes" id="UP001159405">
    <property type="component" value="Unassembled WGS sequence"/>
</dbReference>
<evidence type="ECO:0000256" key="5">
    <source>
        <dbReference type="ARBA" id="ARBA00023273"/>
    </source>
</evidence>
<evidence type="ECO:0000256" key="1">
    <source>
        <dbReference type="ARBA" id="ARBA00004138"/>
    </source>
</evidence>
<comment type="caution">
    <text evidence="8">The sequence shown here is derived from an EMBL/GenBank/DDBJ whole genome shotgun (WGS) entry which is preliminary data.</text>
</comment>
<keyword evidence="5" id="KW-0966">Cell projection</keyword>
<dbReference type="InterPro" id="IPR013783">
    <property type="entry name" value="Ig-like_fold"/>
</dbReference>
<name>A0ABN8PLI0_9CNID</name>
<proteinExistence type="predicted"/>
<feature type="region of interest" description="Disordered" evidence="6">
    <location>
        <begin position="1999"/>
        <end position="2051"/>
    </location>
</feature>
<dbReference type="InterPro" id="IPR053879">
    <property type="entry name" value="HYDIN_VesB_CFA65-like_Ig"/>
</dbReference>
<keyword evidence="4" id="KW-0969">Cilium</keyword>
<dbReference type="SUPFAM" id="SSF47576">
    <property type="entry name" value="Calponin-homology domain, CH-domain"/>
    <property type="match status" value="1"/>
</dbReference>
<feature type="region of interest" description="Disordered" evidence="6">
    <location>
        <begin position="1541"/>
        <end position="1565"/>
    </location>
</feature>
<feature type="compositionally biased region" description="Basic and acidic residues" evidence="6">
    <location>
        <begin position="2015"/>
        <end position="2045"/>
    </location>
</feature>
<feature type="compositionally biased region" description="Low complexity" evidence="6">
    <location>
        <begin position="1440"/>
        <end position="1456"/>
    </location>
</feature>
<evidence type="ECO:0000256" key="6">
    <source>
        <dbReference type="SAM" id="MobiDB-lite"/>
    </source>
</evidence>
<dbReference type="Pfam" id="PF22544">
    <property type="entry name" value="HYDIN_VesB_CFA65-like_Ig"/>
    <property type="match status" value="2"/>
</dbReference>
<dbReference type="CDD" id="cd21218">
    <property type="entry name" value="CH_PLS_FIM_rpt2"/>
    <property type="match status" value="1"/>
</dbReference>
<feature type="region of interest" description="Disordered" evidence="6">
    <location>
        <begin position="582"/>
        <end position="624"/>
    </location>
</feature>
<dbReference type="PANTHER" id="PTHR45912:SF3">
    <property type="entry name" value="CILIA- AND FLAGELLA-ASSOCIATED PROTEIN 47"/>
    <property type="match status" value="1"/>
</dbReference>
<dbReference type="Gene3D" id="2.60.40.10">
    <property type="entry name" value="Immunoglobulins"/>
    <property type="match status" value="7"/>
</dbReference>
<dbReference type="PANTHER" id="PTHR45912">
    <property type="entry name" value="CILIA- AND FLAGELLA-ASSOCIATED PROTEIN 47"/>
    <property type="match status" value="1"/>
</dbReference>
<feature type="region of interest" description="Disordered" evidence="6">
    <location>
        <begin position="2484"/>
        <end position="2503"/>
    </location>
</feature>
<keyword evidence="3" id="KW-0963">Cytoplasm</keyword>
<dbReference type="Gene3D" id="1.10.418.10">
    <property type="entry name" value="Calponin-like domain"/>
    <property type="match status" value="1"/>
</dbReference>
<reference evidence="8 9" key="1">
    <citation type="submission" date="2022-05" db="EMBL/GenBank/DDBJ databases">
        <authorList>
            <consortium name="Genoscope - CEA"/>
            <person name="William W."/>
        </authorList>
    </citation>
    <scope>NUCLEOTIDE SEQUENCE [LARGE SCALE GENOMIC DNA]</scope>
</reference>